<proteinExistence type="predicted"/>
<evidence type="ECO:0000313" key="1">
    <source>
        <dbReference type="EMBL" id="MBK6265674.1"/>
    </source>
</evidence>
<reference evidence="1" key="1">
    <citation type="submission" date="2021-01" db="EMBL/GenBank/DDBJ databases">
        <title>Marivirga aurantiaca sp. nov., isolated from intertidal surface sediments.</title>
        <authorList>
            <person name="Zhang M."/>
        </authorList>
    </citation>
    <scope>NUCLEOTIDE SEQUENCE</scope>
    <source>
        <strain evidence="1">S37H4</strain>
    </source>
</reference>
<evidence type="ECO:0000313" key="2">
    <source>
        <dbReference type="Proteomes" id="UP000611723"/>
    </source>
</evidence>
<gene>
    <name evidence="1" type="ORF">JKA74_11550</name>
</gene>
<accession>A0A935C8W7</accession>
<organism evidence="1 2">
    <name type="scientific">Marivirga aurantiaca</name>
    <dbReference type="NCBI Taxonomy" id="2802615"/>
    <lineage>
        <taxon>Bacteria</taxon>
        <taxon>Pseudomonadati</taxon>
        <taxon>Bacteroidota</taxon>
        <taxon>Cytophagia</taxon>
        <taxon>Cytophagales</taxon>
        <taxon>Marivirgaceae</taxon>
        <taxon>Marivirga</taxon>
    </lineage>
</organism>
<dbReference type="EMBL" id="JAEQBW010000004">
    <property type="protein sequence ID" value="MBK6265674.1"/>
    <property type="molecule type" value="Genomic_DNA"/>
</dbReference>
<sequence>MSHLTYLKRVSKTIEMIKAQELGSSLALSQYFGVSERTIVRLIKDIFTETKITYDSKKESYVFLGASPENILK</sequence>
<dbReference type="Gene3D" id="1.10.10.10">
    <property type="entry name" value="Winged helix-like DNA-binding domain superfamily/Winged helix DNA-binding domain"/>
    <property type="match status" value="1"/>
</dbReference>
<comment type="caution">
    <text evidence="1">The sequence shown here is derived from an EMBL/GenBank/DDBJ whole genome shotgun (WGS) entry which is preliminary data.</text>
</comment>
<dbReference type="Proteomes" id="UP000611723">
    <property type="component" value="Unassembled WGS sequence"/>
</dbReference>
<dbReference type="InterPro" id="IPR036388">
    <property type="entry name" value="WH-like_DNA-bd_sf"/>
</dbReference>
<keyword evidence="2" id="KW-1185">Reference proteome</keyword>
<name>A0A935C8W7_9BACT</name>
<protein>
    <submittedName>
        <fullName evidence="1">HTH domain-containing protein</fullName>
    </submittedName>
</protein>
<dbReference type="RefSeq" id="WP_201431349.1">
    <property type="nucleotide sequence ID" value="NZ_JAEQBW010000004.1"/>
</dbReference>
<dbReference type="AlphaFoldDB" id="A0A935C8W7"/>